<dbReference type="Gene3D" id="1.10.10.1940">
    <property type="match status" value="1"/>
</dbReference>
<protein>
    <recommendedName>
        <fullName evidence="3">ShKT domain-containing protein</fullName>
    </recommendedName>
</protein>
<keyword evidence="5" id="KW-1185">Reference proteome</keyword>
<dbReference type="AlphaFoldDB" id="A0A368FCE0"/>
<accession>A0A368FCE0</accession>
<dbReference type="OrthoDB" id="10335803at2759"/>
<gene>
    <name evidence="4" type="ORF">ANCCAN_26426</name>
</gene>
<dbReference type="Proteomes" id="UP000252519">
    <property type="component" value="Unassembled WGS sequence"/>
</dbReference>
<evidence type="ECO:0000256" key="2">
    <source>
        <dbReference type="SAM" id="SignalP"/>
    </source>
</evidence>
<feature type="signal peptide" evidence="2">
    <location>
        <begin position="1"/>
        <end position="16"/>
    </location>
</feature>
<comment type="caution">
    <text evidence="4">The sequence shown here is derived from an EMBL/GenBank/DDBJ whole genome shotgun (WGS) entry which is preliminary data.</text>
</comment>
<evidence type="ECO:0000256" key="1">
    <source>
        <dbReference type="PROSITE-ProRule" id="PRU01005"/>
    </source>
</evidence>
<comment type="caution">
    <text evidence="1">Lacks conserved residue(s) required for the propagation of feature annotation.</text>
</comment>
<evidence type="ECO:0000313" key="5">
    <source>
        <dbReference type="Proteomes" id="UP000252519"/>
    </source>
</evidence>
<organism evidence="4 5">
    <name type="scientific">Ancylostoma caninum</name>
    <name type="common">Dog hookworm</name>
    <dbReference type="NCBI Taxonomy" id="29170"/>
    <lineage>
        <taxon>Eukaryota</taxon>
        <taxon>Metazoa</taxon>
        <taxon>Ecdysozoa</taxon>
        <taxon>Nematoda</taxon>
        <taxon>Chromadorea</taxon>
        <taxon>Rhabditida</taxon>
        <taxon>Rhabditina</taxon>
        <taxon>Rhabditomorpha</taxon>
        <taxon>Strongyloidea</taxon>
        <taxon>Ancylostomatidae</taxon>
        <taxon>Ancylostomatinae</taxon>
        <taxon>Ancylostoma</taxon>
    </lineage>
</organism>
<dbReference type="Pfam" id="PF01549">
    <property type="entry name" value="ShK"/>
    <property type="match status" value="1"/>
</dbReference>
<name>A0A368FCE0_ANCCA</name>
<dbReference type="PROSITE" id="PS51670">
    <property type="entry name" value="SHKT"/>
    <property type="match status" value="1"/>
</dbReference>
<dbReference type="EMBL" id="JOJR01003414">
    <property type="protein sequence ID" value="RCN27837.1"/>
    <property type="molecule type" value="Genomic_DNA"/>
</dbReference>
<keyword evidence="2" id="KW-0732">Signal</keyword>
<evidence type="ECO:0000259" key="3">
    <source>
        <dbReference type="PROSITE" id="PS51670"/>
    </source>
</evidence>
<dbReference type="InterPro" id="IPR003582">
    <property type="entry name" value="ShKT_dom"/>
</dbReference>
<feature type="chain" id="PRO_5016786731" description="ShKT domain-containing protein" evidence="2">
    <location>
        <begin position="17"/>
        <end position="70"/>
    </location>
</feature>
<reference evidence="4 5" key="1">
    <citation type="submission" date="2014-10" db="EMBL/GenBank/DDBJ databases">
        <title>Draft genome of the hookworm Ancylostoma caninum.</title>
        <authorList>
            <person name="Mitreva M."/>
        </authorList>
    </citation>
    <scope>NUCLEOTIDE SEQUENCE [LARGE SCALE GENOMIC DNA]</scope>
    <source>
        <strain evidence="4 5">Baltimore</strain>
    </source>
</reference>
<evidence type="ECO:0000313" key="4">
    <source>
        <dbReference type="EMBL" id="RCN27837.1"/>
    </source>
</evidence>
<proteinExistence type="predicted"/>
<sequence length="70" mass="8290">MFAYVLCVLVLHNVFTQDIKTRMLRCEDEKDYNCKHSQANGDCENDEKLQEMGYYCPVTCGFCEPEYDEY</sequence>
<feature type="domain" description="ShKT" evidence="3">
    <location>
        <begin position="26"/>
        <end position="63"/>
    </location>
</feature>